<dbReference type="PANTHER" id="PTHR46889">
    <property type="entry name" value="TRANSPOSASE INSF FOR INSERTION SEQUENCE IS3B-RELATED"/>
    <property type="match status" value="1"/>
</dbReference>
<organism evidence="3 4">
    <name type="scientific">Paenibacillus validus</name>
    <dbReference type="NCBI Taxonomy" id="44253"/>
    <lineage>
        <taxon>Bacteria</taxon>
        <taxon>Bacillati</taxon>
        <taxon>Bacillota</taxon>
        <taxon>Bacilli</taxon>
        <taxon>Bacillales</taxon>
        <taxon>Paenibacillaceae</taxon>
        <taxon>Paenibacillus</taxon>
    </lineage>
</organism>
<feature type="non-terminal residue" evidence="3">
    <location>
        <position position="224"/>
    </location>
</feature>
<dbReference type="InterPro" id="IPR050900">
    <property type="entry name" value="Transposase_IS3/IS150/IS904"/>
</dbReference>
<feature type="domain" description="HTH-like" evidence="2">
    <location>
        <begin position="142"/>
        <end position="198"/>
    </location>
</feature>
<feature type="region of interest" description="Disordered" evidence="1">
    <location>
        <begin position="44"/>
        <end position="68"/>
    </location>
</feature>
<sequence>MRVRRKRHRTSKSKILWKQMARELPGKRCPGFAGYEKPIIGQASYQGTDAGGEERQAGSSKPLIESGERTVKKDPLCGKGAERQLTLSPDQKYILIRSVIQRYQLERMVNNLCKMAGVSRSGYYRYWSAGSEEKRKHRDQKDEQVKEIILKAFHFKRRKKGARSIKMTLEGQFKVVYNLKRIRRIMKKYGIVCPFRKANPYKRMMKATQEHRVVPNLLNREFKQ</sequence>
<evidence type="ECO:0000313" key="3">
    <source>
        <dbReference type="EMBL" id="MUG69048.1"/>
    </source>
</evidence>
<accession>A0A7X2Z695</accession>
<evidence type="ECO:0000313" key="4">
    <source>
        <dbReference type="Proteomes" id="UP000450917"/>
    </source>
</evidence>
<evidence type="ECO:0000256" key="1">
    <source>
        <dbReference type="SAM" id="MobiDB-lite"/>
    </source>
</evidence>
<dbReference type="Proteomes" id="UP000450917">
    <property type="component" value="Unassembled WGS sequence"/>
</dbReference>
<gene>
    <name evidence="3" type="ORF">GNP93_00005</name>
</gene>
<dbReference type="PANTHER" id="PTHR46889:SF4">
    <property type="entry name" value="TRANSPOSASE INSO FOR INSERTION SEQUENCE ELEMENT IS911B-RELATED"/>
    <property type="match status" value="1"/>
</dbReference>
<dbReference type="Pfam" id="PF13276">
    <property type="entry name" value="HTH_21"/>
    <property type="match status" value="1"/>
</dbReference>
<dbReference type="InterPro" id="IPR025948">
    <property type="entry name" value="HTH-like_dom"/>
</dbReference>
<name>A0A7X2Z695_9BACL</name>
<comment type="caution">
    <text evidence="3">The sequence shown here is derived from an EMBL/GenBank/DDBJ whole genome shotgun (WGS) entry which is preliminary data.</text>
</comment>
<keyword evidence="4" id="KW-1185">Reference proteome</keyword>
<proteinExistence type="predicted"/>
<dbReference type="AlphaFoldDB" id="A0A7X2Z695"/>
<dbReference type="EMBL" id="WNZX01000001">
    <property type="protein sequence ID" value="MUG69048.1"/>
    <property type="molecule type" value="Genomic_DNA"/>
</dbReference>
<evidence type="ECO:0000259" key="2">
    <source>
        <dbReference type="Pfam" id="PF13276"/>
    </source>
</evidence>
<protein>
    <submittedName>
        <fullName evidence="3">IS3 family transposase</fullName>
    </submittedName>
</protein>
<reference evidence="3 4" key="1">
    <citation type="submission" date="2019-11" db="EMBL/GenBank/DDBJ databases">
        <title>Draft genome sequences of five Paenibacillus species of dairy origin.</title>
        <authorList>
            <person name="Olajide A.M."/>
            <person name="Chen S."/>
            <person name="Lapointe G."/>
        </authorList>
    </citation>
    <scope>NUCLEOTIDE SEQUENCE [LARGE SCALE GENOMIC DNA]</scope>
    <source>
        <strain evidence="3 4">2CS3</strain>
    </source>
</reference>